<accession>A0A5A7QDC3</accession>
<dbReference type="InterPro" id="IPR051144">
    <property type="entry name" value="Formin_homology_domain"/>
</dbReference>
<sequence>MPSQLRYLQYVSRRNVATEWPPLDRDLTMDCVIIRTIPNFDGEGGCWPIFRIYGQDPRQASDRTPKVLFSTPKKSRVVRHYKQQHFDLKVLLYWNVSACLATKIGKS</sequence>
<protein>
    <submittedName>
        <fullName evidence="3">Formin-like protein</fullName>
    </submittedName>
</protein>
<name>A0A5A7QDC3_STRAF</name>
<dbReference type="Gene3D" id="2.60.40.1110">
    <property type="match status" value="1"/>
</dbReference>
<organism evidence="3 4">
    <name type="scientific">Striga asiatica</name>
    <name type="common">Asiatic witchweed</name>
    <name type="synonym">Buchnera asiatica</name>
    <dbReference type="NCBI Taxonomy" id="4170"/>
    <lineage>
        <taxon>Eukaryota</taxon>
        <taxon>Viridiplantae</taxon>
        <taxon>Streptophyta</taxon>
        <taxon>Embryophyta</taxon>
        <taxon>Tracheophyta</taxon>
        <taxon>Spermatophyta</taxon>
        <taxon>Magnoliopsida</taxon>
        <taxon>eudicotyledons</taxon>
        <taxon>Gunneridae</taxon>
        <taxon>Pentapetalae</taxon>
        <taxon>asterids</taxon>
        <taxon>lamiids</taxon>
        <taxon>Lamiales</taxon>
        <taxon>Orobanchaceae</taxon>
        <taxon>Buchnereae</taxon>
        <taxon>Striga</taxon>
    </lineage>
</organism>
<comment type="caution">
    <text evidence="3">The sequence shown here is derived from an EMBL/GenBank/DDBJ whole genome shotgun (WGS) entry which is preliminary data.</text>
</comment>
<dbReference type="OrthoDB" id="1668162at2759"/>
<dbReference type="PROSITE" id="PS51182">
    <property type="entry name" value="C2_TENSIN"/>
    <property type="match status" value="1"/>
</dbReference>
<feature type="domain" description="C2 tensin-type" evidence="2">
    <location>
        <begin position="24"/>
        <end position="107"/>
    </location>
</feature>
<dbReference type="Pfam" id="PF10409">
    <property type="entry name" value="PTEN_C2"/>
    <property type="match status" value="1"/>
</dbReference>
<dbReference type="AlphaFoldDB" id="A0A5A7QDC3"/>
<evidence type="ECO:0000313" key="4">
    <source>
        <dbReference type="Proteomes" id="UP000325081"/>
    </source>
</evidence>
<dbReference type="PANTHER" id="PTHR45733:SF8">
    <property type="entry name" value="FORMIN-J"/>
    <property type="match status" value="1"/>
</dbReference>
<keyword evidence="1" id="KW-0904">Protein phosphatase</keyword>
<evidence type="ECO:0000256" key="1">
    <source>
        <dbReference type="ARBA" id="ARBA00022912"/>
    </source>
</evidence>
<evidence type="ECO:0000259" key="2">
    <source>
        <dbReference type="PROSITE" id="PS51182"/>
    </source>
</evidence>
<dbReference type="Proteomes" id="UP000325081">
    <property type="component" value="Unassembled WGS sequence"/>
</dbReference>
<keyword evidence="1" id="KW-0378">Hydrolase</keyword>
<evidence type="ECO:0000313" key="3">
    <source>
        <dbReference type="EMBL" id="GER42988.1"/>
    </source>
</evidence>
<gene>
    <name evidence="3" type="ORF">STAS_19818</name>
</gene>
<reference evidence="4" key="1">
    <citation type="journal article" date="2019" name="Curr. Biol.">
        <title>Genome Sequence of Striga asiatica Provides Insight into the Evolution of Plant Parasitism.</title>
        <authorList>
            <person name="Yoshida S."/>
            <person name="Kim S."/>
            <person name="Wafula E.K."/>
            <person name="Tanskanen J."/>
            <person name="Kim Y.M."/>
            <person name="Honaas L."/>
            <person name="Yang Z."/>
            <person name="Spallek T."/>
            <person name="Conn C.E."/>
            <person name="Ichihashi Y."/>
            <person name="Cheong K."/>
            <person name="Cui S."/>
            <person name="Der J.P."/>
            <person name="Gundlach H."/>
            <person name="Jiao Y."/>
            <person name="Hori C."/>
            <person name="Ishida J.K."/>
            <person name="Kasahara H."/>
            <person name="Kiba T."/>
            <person name="Kim M.S."/>
            <person name="Koo N."/>
            <person name="Laohavisit A."/>
            <person name="Lee Y.H."/>
            <person name="Lumba S."/>
            <person name="McCourt P."/>
            <person name="Mortimer J.C."/>
            <person name="Mutuku J.M."/>
            <person name="Nomura T."/>
            <person name="Sasaki-Sekimoto Y."/>
            <person name="Seto Y."/>
            <person name="Wang Y."/>
            <person name="Wakatake T."/>
            <person name="Sakakibara H."/>
            <person name="Demura T."/>
            <person name="Yamaguchi S."/>
            <person name="Yoneyama K."/>
            <person name="Manabe R.I."/>
            <person name="Nelson D.C."/>
            <person name="Schulman A.H."/>
            <person name="Timko M.P."/>
            <person name="dePamphilis C.W."/>
            <person name="Choi D."/>
            <person name="Shirasu K."/>
        </authorList>
    </citation>
    <scope>NUCLEOTIDE SEQUENCE [LARGE SCALE GENOMIC DNA]</scope>
    <source>
        <strain evidence="4">cv. UVA1</strain>
    </source>
</reference>
<dbReference type="PANTHER" id="PTHR45733">
    <property type="entry name" value="FORMIN-J"/>
    <property type="match status" value="1"/>
</dbReference>
<proteinExistence type="predicted"/>
<dbReference type="InterPro" id="IPR014020">
    <property type="entry name" value="Tensin_C2-dom"/>
</dbReference>
<dbReference type="EMBL" id="BKCP01006515">
    <property type="protein sequence ID" value="GER42988.1"/>
    <property type="molecule type" value="Genomic_DNA"/>
</dbReference>
<keyword evidence="4" id="KW-1185">Reference proteome</keyword>
<dbReference type="GO" id="GO:0004721">
    <property type="term" value="F:phosphoprotein phosphatase activity"/>
    <property type="evidence" value="ECO:0007669"/>
    <property type="project" value="UniProtKB-KW"/>
</dbReference>